<sequence>MVDYKCRKFYKQVERQIQIFNTKNNQYELKLIETSDGLDCLPYQEAKSRVKEYLSIIEDNLGEYYTEYNRIINNIDETMTNDDECKWQAFKYLEMITTNGLFYIEIIEDNESLGFFSFFITTDSLIRKTDSNPNKKVKLSFFKKAQEKTQLKNIFYLMEIQLKKKFFNRGIGKLIFNNFIFELSKAEQFDIEFVCFKKNQIGNNFYEKLGFCKHDDYKSTIVNKEMSEVINIYKMECTKIPQ</sequence>
<evidence type="ECO:0000313" key="1">
    <source>
        <dbReference type="EMBL" id="SGZ41744.1"/>
    </source>
</evidence>
<dbReference type="OrthoDB" id="4951845at2759"/>
<dbReference type="AlphaFoldDB" id="A0A1L0B5A7"/>
<dbReference type="VEuPathDB" id="FungiDB:HGUI_03945"/>
<dbReference type="EMBL" id="FQNF01000142">
    <property type="protein sequence ID" value="SGZ41744.1"/>
    <property type="molecule type" value="Genomic_DNA"/>
</dbReference>
<dbReference type="Proteomes" id="UP000183365">
    <property type="component" value="Unassembled WGS sequence"/>
</dbReference>
<reference evidence="2" key="1">
    <citation type="submission" date="2016-11" db="EMBL/GenBank/DDBJ databases">
        <authorList>
            <person name="Guldener U."/>
        </authorList>
    </citation>
    <scope>NUCLEOTIDE SEQUENCE [LARGE SCALE GENOMIC DNA]</scope>
</reference>
<protein>
    <submittedName>
        <fullName evidence="1">Uncharacterized protein</fullName>
    </submittedName>
</protein>
<organism evidence="1 2">
    <name type="scientific">Hanseniaspora guilliermondii</name>
    <dbReference type="NCBI Taxonomy" id="56406"/>
    <lineage>
        <taxon>Eukaryota</taxon>
        <taxon>Fungi</taxon>
        <taxon>Dikarya</taxon>
        <taxon>Ascomycota</taxon>
        <taxon>Saccharomycotina</taxon>
        <taxon>Saccharomycetes</taxon>
        <taxon>Saccharomycodales</taxon>
        <taxon>Saccharomycodaceae</taxon>
        <taxon>Hanseniaspora</taxon>
    </lineage>
</organism>
<keyword evidence="2" id="KW-1185">Reference proteome</keyword>
<name>A0A1L0B5A7_9ASCO</name>
<gene>
    <name evidence="1" type="ORF">HGUI_03945</name>
</gene>
<evidence type="ECO:0000313" key="2">
    <source>
        <dbReference type="Proteomes" id="UP000183365"/>
    </source>
</evidence>
<accession>A0A1L0B5A7</accession>
<proteinExistence type="predicted"/>
<dbReference type="InterPro" id="IPR016181">
    <property type="entry name" value="Acyl_CoA_acyltransferase"/>
</dbReference>
<dbReference type="SUPFAM" id="SSF55729">
    <property type="entry name" value="Acyl-CoA N-acyltransferases (Nat)"/>
    <property type="match status" value="1"/>
</dbReference>
<dbReference type="Gene3D" id="3.40.630.30">
    <property type="match status" value="1"/>
</dbReference>